<comment type="similarity">
    <text evidence="1 4">Belongs to the glycosyl hydrolase 28 family.</text>
</comment>
<dbReference type="Pfam" id="PF00295">
    <property type="entry name" value="Glyco_hydro_28"/>
    <property type="match status" value="1"/>
</dbReference>
<accession>A0A2I0VYI7</accession>
<dbReference type="InterPro" id="IPR012334">
    <property type="entry name" value="Pectin_lyas_fold"/>
</dbReference>
<dbReference type="GO" id="GO:0004650">
    <property type="term" value="F:polygalacturonase activity"/>
    <property type="evidence" value="ECO:0007669"/>
    <property type="project" value="InterPro"/>
</dbReference>
<dbReference type="STRING" id="906689.A0A2I0VYI7"/>
<evidence type="ECO:0000256" key="1">
    <source>
        <dbReference type="ARBA" id="ARBA00008834"/>
    </source>
</evidence>
<dbReference type="PANTHER" id="PTHR31339:SF5">
    <property type="entry name" value="HYDROLASE FAMILY 28 PROTEIN, PUTATIVE, EXPRESSED-RELATED"/>
    <property type="match status" value="1"/>
</dbReference>
<evidence type="ECO:0000313" key="6">
    <source>
        <dbReference type="Proteomes" id="UP000233837"/>
    </source>
</evidence>
<evidence type="ECO:0000256" key="4">
    <source>
        <dbReference type="RuleBase" id="RU361169"/>
    </source>
</evidence>
<dbReference type="InterPro" id="IPR000743">
    <property type="entry name" value="Glyco_hydro_28"/>
</dbReference>
<proteinExistence type="inferred from homology"/>
<evidence type="ECO:0000256" key="3">
    <source>
        <dbReference type="ARBA" id="ARBA00023295"/>
    </source>
</evidence>
<reference evidence="5 6" key="2">
    <citation type="journal article" date="2017" name="Nature">
        <title>The Apostasia genome and the evolution of orchids.</title>
        <authorList>
            <person name="Zhang G.Q."/>
            <person name="Liu K.W."/>
            <person name="Li Z."/>
            <person name="Lohaus R."/>
            <person name="Hsiao Y.Y."/>
            <person name="Niu S.C."/>
            <person name="Wang J.Y."/>
            <person name="Lin Y.C."/>
            <person name="Xu Q."/>
            <person name="Chen L.J."/>
            <person name="Yoshida K."/>
            <person name="Fujiwara S."/>
            <person name="Wang Z.W."/>
            <person name="Zhang Y.Q."/>
            <person name="Mitsuda N."/>
            <person name="Wang M."/>
            <person name="Liu G.H."/>
            <person name="Pecoraro L."/>
            <person name="Huang H.X."/>
            <person name="Xiao X.J."/>
            <person name="Lin M."/>
            <person name="Wu X.Y."/>
            <person name="Wu W.L."/>
            <person name="Chen Y.Y."/>
            <person name="Chang S.B."/>
            <person name="Sakamoto S."/>
            <person name="Ohme-Takagi M."/>
            <person name="Yagi M."/>
            <person name="Zeng S.J."/>
            <person name="Shen C.Y."/>
            <person name="Yeh C.M."/>
            <person name="Luo Y.B."/>
            <person name="Tsai W.C."/>
            <person name="Van de Peer Y."/>
            <person name="Liu Z.J."/>
        </authorList>
    </citation>
    <scope>NUCLEOTIDE SEQUENCE [LARGE SCALE GENOMIC DNA]</scope>
    <source>
        <tissue evidence="5">The whole plant</tissue>
    </source>
</reference>
<keyword evidence="2 4" id="KW-0378">Hydrolase</keyword>
<dbReference type="InterPro" id="IPR011050">
    <property type="entry name" value="Pectin_lyase_fold/virulence"/>
</dbReference>
<dbReference type="AlphaFoldDB" id="A0A2I0VYI7"/>
<sequence length="519" mass="56611">MTSLRVGFQFSSYIKFWFHGLAKTASLSLSLLSNYLTSPSSFLSSLLLYISSAWSFPVYMKGLVSGIVLVLLVVDTIKGSQYGDGICKYKRALAPRPHSVTLTEFGAVGDGATINTLAFQNAIFYLRSFADKGGAQLYVPKGKWLTGSFNLISHLTLFLDKGAVIIGTQDLQQWPTADPLPSYGSGIELPGRRYQSLINGNNLIDIVITGDNGTIDGQGLVWWDFFRSHILNYSRPHLIEIVNSKYIFVSNLTFLNPPAWTIHPVYCSNLTVQDIIINAPSDSPFTNGVVPDSCSDMCIKDSSITVGHDAITLKSGWDEYGIYYSKPSSNIHITNVFLQSLFGSALAFGSEMSGGISDIQADHLQIYNSNIGINFKTTRGRGGFMKDILISDVVLQSVSTAINFDGHFGRHPDEKYDPEALPMIDRITIKNVIGTNVSVAGALSGIENDSFTAICLSNINLTLTSSSETSTSWNCSNVSGFSEEVSPEPCSDLQIQYSNSSLVCYSLAAKYKYVPLAMS</sequence>
<protein>
    <submittedName>
        <fullName evidence="5">Putative polygalacturonase</fullName>
    </submittedName>
</protein>
<organism evidence="5 6">
    <name type="scientific">Dendrobium catenatum</name>
    <dbReference type="NCBI Taxonomy" id="906689"/>
    <lineage>
        <taxon>Eukaryota</taxon>
        <taxon>Viridiplantae</taxon>
        <taxon>Streptophyta</taxon>
        <taxon>Embryophyta</taxon>
        <taxon>Tracheophyta</taxon>
        <taxon>Spermatophyta</taxon>
        <taxon>Magnoliopsida</taxon>
        <taxon>Liliopsida</taxon>
        <taxon>Asparagales</taxon>
        <taxon>Orchidaceae</taxon>
        <taxon>Epidendroideae</taxon>
        <taxon>Malaxideae</taxon>
        <taxon>Dendrobiinae</taxon>
        <taxon>Dendrobium</taxon>
    </lineage>
</organism>
<dbReference type="InterPro" id="IPR051801">
    <property type="entry name" value="GH28_Enzymes"/>
</dbReference>
<dbReference type="SUPFAM" id="SSF51126">
    <property type="entry name" value="Pectin lyase-like"/>
    <property type="match status" value="1"/>
</dbReference>
<gene>
    <name evidence="5" type="ORF">MA16_Dca016821</name>
</gene>
<dbReference type="PANTHER" id="PTHR31339">
    <property type="entry name" value="PECTIN LYASE-RELATED"/>
    <property type="match status" value="1"/>
</dbReference>
<dbReference type="Proteomes" id="UP000233837">
    <property type="component" value="Unassembled WGS sequence"/>
</dbReference>
<evidence type="ECO:0000313" key="5">
    <source>
        <dbReference type="EMBL" id="PKU68463.1"/>
    </source>
</evidence>
<dbReference type="GO" id="GO:0005975">
    <property type="term" value="P:carbohydrate metabolic process"/>
    <property type="evidence" value="ECO:0007669"/>
    <property type="project" value="InterPro"/>
</dbReference>
<keyword evidence="6" id="KW-1185">Reference proteome</keyword>
<dbReference type="Gene3D" id="2.160.20.10">
    <property type="entry name" value="Single-stranded right-handed beta-helix, Pectin lyase-like"/>
    <property type="match status" value="1"/>
</dbReference>
<reference evidence="5 6" key="1">
    <citation type="journal article" date="2016" name="Sci. Rep.">
        <title>The Dendrobium catenatum Lindl. genome sequence provides insights into polysaccharide synthase, floral development and adaptive evolution.</title>
        <authorList>
            <person name="Zhang G.Q."/>
            <person name="Xu Q."/>
            <person name="Bian C."/>
            <person name="Tsai W.C."/>
            <person name="Yeh C.M."/>
            <person name="Liu K.W."/>
            <person name="Yoshida K."/>
            <person name="Zhang L.S."/>
            <person name="Chang S.B."/>
            <person name="Chen F."/>
            <person name="Shi Y."/>
            <person name="Su Y.Y."/>
            <person name="Zhang Y.Q."/>
            <person name="Chen L.J."/>
            <person name="Yin Y."/>
            <person name="Lin M."/>
            <person name="Huang H."/>
            <person name="Deng H."/>
            <person name="Wang Z.W."/>
            <person name="Zhu S.L."/>
            <person name="Zhao X."/>
            <person name="Deng C."/>
            <person name="Niu S.C."/>
            <person name="Huang J."/>
            <person name="Wang M."/>
            <person name="Liu G.H."/>
            <person name="Yang H.J."/>
            <person name="Xiao X.J."/>
            <person name="Hsiao Y.Y."/>
            <person name="Wu W.L."/>
            <person name="Chen Y.Y."/>
            <person name="Mitsuda N."/>
            <person name="Ohme-Takagi M."/>
            <person name="Luo Y.B."/>
            <person name="Van de Peer Y."/>
            <person name="Liu Z.J."/>
        </authorList>
    </citation>
    <scope>NUCLEOTIDE SEQUENCE [LARGE SCALE GENOMIC DNA]</scope>
    <source>
        <tissue evidence="5">The whole plant</tissue>
    </source>
</reference>
<name>A0A2I0VYI7_9ASPA</name>
<keyword evidence="3 4" id="KW-0326">Glycosidase</keyword>
<evidence type="ECO:0000256" key="2">
    <source>
        <dbReference type="ARBA" id="ARBA00022801"/>
    </source>
</evidence>
<dbReference type="EMBL" id="KZ503092">
    <property type="protein sequence ID" value="PKU68463.1"/>
    <property type="molecule type" value="Genomic_DNA"/>
</dbReference>